<dbReference type="STRING" id="94208.A0A2S4KP73"/>
<accession>A0A2S4KP73</accession>
<reference evidence="1 2" key="1">
    <citation type="submission" date="2018-01" db="EMBL/GenBank/DDBJ databases">
        <title>Harnessing the power of phylogenomics to disentangle the directionality and signatures of interkingdom host jumping in the parasitic fungal genus Tolypocladium.</title>
        <authorList>
            <person name="Quandt C.A."/>
            <person name="Patterson W."/>
            <person name="Spatafora J.W."/>
        </authorList>
    </citation>
    <scope>NUCLEOTIDE SEQUENCE [LARGE SCALE GENOMIC DNA]</scope>
    <source>
        <strain evidence="1 2">NRBC 100945</strain>
    </source>
</reference>
<dbReference type="Proteomes" id="UP000237481">
    <property type="component" value="Unassembled WGS sequence"/>
</dbReference>
<dbReference type="AlphaFoldDB" id="A0A2S4KP73"/>
<evidence type="ECO:0000313" key="2">
    <source>
        <dbReference type="Proteomes" id="UP000237481"/>
    </source>
</evidence>
<organism evidence="1 2">
    <name type="scientific">Tolypocladium paradoxum</name>
    <dbReference type="NCBI Taxonomy" id="94208"/>
    <lineage>
        <taxon>Eukaryota</taxon>
        <taxon>Fungi</taxon>
        <taxon>Dikarya</taxon>
        <taxon>Ascomycota</taxon>
        <taxon>Pezizomycotina</taxon>
        <taxon>Sordariomycetes</taxon>
        <taxon>Hypocreomycetidae</taxon>
        <taxon>Hypocreales</taxon>
        <taxon>Ophiocordycipitaceae</taxon>
        <taxon>Tolypocladium</taxon>
    </lineage>
</organism>
<keyword evidence="2" id="KW-1185">Reference proteome</keyword>
<name>A0A2S4KP73_9HYPO</name>
<proteinExistence type="predicted"/>
<protein>
    <submittedName>
        <fullName evidence="1">Uncharacterized protein</fullName>
    </submittedName>
</protein>
<dbReference type="EMBL" id="PKSG01000929">
    <property type="protein sequence ID" value="POR31981.1"/>
    <property type="molecule type" value="Genomic_DNA"/>
</dbReference>
<comment type="caution">
    <text evidence="1">The sequence shown here is derived from an EMBL/GenBank/DDBJ whole genome shotgun (WGS) entry which is preliminary data.</text>
</comment>
<gene>
    <name evidence="1" type="ORF">TPAR_07796</name>
</gene>
<dbReference type="OrthoDB" id="4905323at2759"/>
<evidence type="ECO:0000313" key="1">
    <source>
        <dbReference type="EMBL" id="POR31981.1"/>
    </source>
</evidence>
<sequence>MFILAEPTAIRLIRSWKHFDKDMVRALHCWEDPRQIGQDTVTRVPAPLPVFGGEEGEVTISFIPQKRDLTGLRSAISITYQPPPSQPSVFRRPVLTAPPTPTSPVCACSPQLPAPRLSLLGSPDGLSFTLFGTPTPPESPILLTLRAARSTASLSPHTRDQAVSVIFSTHRVSDGSLEPYDTSHLLTEA</sequence>